<feature type="transmembrane region" description="Helical" evidence="1">
    <location>
        <begin position="103"/>
        <end position="124"/>
    </location>
</feature>
<comment type="caution">
    <text evidence="2">The sequence shown here is derived from an EMBL/GenBank/DDBJ whole genome shotgun (WGS) entry which is preliminary data.</text>
</comment>
<feature type="transmembrane region" description="Helical" evidence="1">
    <location>
        <begin position="6"/>
        <end position="29"/>
    </location>
</feature>
<dbReference type="Proteomes" id="UP000050326">
    <property type="component" value="Unassembled WGS sequence"/>
</dbReference>
<keyword evidence="1" id="KW-0812">Transmembrane</keyword>
<evidence type="ECO:0000313" key="3">
    <source>
        <dbReference type="Proteomes" id="UP000050326"/>
    </source>
</evidence>
<dbReference type="OrthoDB" id="1631895at2"/>
<dbReference type="PATRIC" id="fig|36849.3.peg.2493"/>
<dbReference type="EMBL" id="LKET01000032">
    <property type="protein sequence ID" value="KPU44201.1"/>
    <property type="molecule type" value="Genomic_DNA"/>
</dbReference>
<keyword evidence="1" id="KW-1133">Transmembrane helix</keyword>
<dbReference type="STRING" id="36849.OXPF_23690"/>
<keyword evidence="1" id="KW-0472">Membrane</keyword>
<sequence>MKLKELVTGALLTALAIIIPIQFGFLKIVIPPFSATLASHVPMFIAMTISPAVAVLVGIGSTLGFLMTAPPYIAARAASHIVVGFIGAVLIRRRMPYVKAFALTLPIHAILEALVVIPFGWTAYQVLVVTGVGTALHHIADAAISMSLVYVLAPYLKLNTAKR</sequence>
<evidence type="ECO:0000313" key="2">
    <source>
        <dbReference type="EMBL" id="KPU44201.1"/>
    </source>
</evidence>
<name>A0A0P8X0B9_9CLOT</name>
<dbReference type="AlphaFoldDB" id="A0A0P8X0B9"/>
<dbReference type="RefSeq" id="WP_054875390.1">
    <property type="nucleotide sequence ID" value="NZ_LKET01000032.1"/>
</dbReference>
<organism evidence="2 3">
    <name type="scientific">Oxobacter pfennigii</name>
    <dbReference type="NCBI Taxonomy" id="36849"/>
    <lineage>
        <taxon>Bacteria</taxon>
        <taxon>Bacillati</taxon>
        <taxon>Bacillota</taxon>
        <taxon>Clostridia</taxon>
        <taxon>Eubacteriales</taxon>
        <taxon>Clostridiaceae</taxon>
        <taxon>Oxobacter</taxon>
    </lineage>
</organism>
<gene>
    <name evidence="2" type="primary">niaX</name>
    <name evidence="2" type="ORF">OXPF_23690</name>
</gene>
<feature type="transmembrane region" description="Helical" evidence="1">
    <location>
        <begin position="136"/>
        <end position="156"/>
    </location>
</feature>
<feature type="transmembrane region" description="Helical" evidence="1">
    <location>
        <begin position="41"/>
        <end position="67"/>
    </location>
</feature>
<accession>A0A0P8X0B9</accession>
<dbReference type="Gene3D" id="1.10.1760.20">
    <property type="match status" value="1"/>
</dbReference>
<evidence type="ECO:0000256" key="1">
    <source>
        <dbReference type="SAM" id="Phobius"/>
    </source>
</evidence>
<reference evidence="2 3" key="1">
    <citation type="submission" date="2015-09" db="EMBL/GenBank/DDBJ databases">
        <title>Genome sequence of Oxobacter pfennigii DSM 3222.</title>
        <authorList>
            <person name="Poehlein A."/>
            <person name="Bengelsdorf F.R."/>
            <person name="Schiel-Bengelsdorf B."/>
            <person name="Duerre P."/>
            <person name="Daniel R."/>
        </authorList>
    </citation>
    <scope>NUCLEOTIDE SEQUENCE [LARGE SCALE GENOMIC DNA]</scope>
    <source>
        <strain evidence="2 3">DSM 3222</strain>
    </source>
</reference>
<keyword evidence="3" id="KW-1185">Reference proteome</keyword>
<proteinExistence type="predicted"/>
<protein>
    <submittedName>
        <fullName evidence="2">Niacin transporter NiaX</fullName>
    </submittedName>
</protein>